<feature type="region of interest" description="Disordered" evidence="1">
    <location>
        <begin position="1"/>
        <end position="70"/>
    </location>
</feature>
<proteinExistence type="predicted"/>
<gene>
    <name evidence="2" type="ORF">CALCODRAFT_298118</name>
</gene>
<feature type="compositionally biased region" description="Basic and acidic residues" evidence="1">
    <location>
        <begin position="30"/>
        <end position="43"/>
    </location>
</feature>
<evidence type="ECO:0000256" key="1">
    <source>
        <dbReference type="SAM" id="MobiDB-lite"/>
    </source>
</evidence>
<name>A0A165FMW3_9BASI</name>
<organism evidence="2 3">
    <name type="scientific">Calocera cornea HHB12733</name>
    <dbReference type="NCBI Taxonomy" id="1353952"/>
    <lineage>
        <taxon>Eukaryota</taxon>
        <taxon>Fungi</taxon>
        <taxon>Dikarya</taxon>
        <taxon>Basidiomycota</taxon>
        <taxon>Agaricomycotina</taxon>
        <taxon>Dacrymycetes</taxon>
        <taxon>Dacrymycetales</taxon>
        <taxon>Dacrymycetaceae</taxon>
        <taxon>Calocera</taxon>
    </lineage>
</organism>
<reference evidence="2 3" key="1">
    <citation type="journal article" date="2016" name="Mol. Biol. Evol.">
        <title>Comparative Genomics of Early-Diverging Mushroom-Forming Fungi Provides Insights into the Origins of Lignocellulose Decay Capabilities.</title>
        <authorList>
            <person name="Nagy L.G."/>
            <person name="Riley R."/>
            <person name="Tritt A."/>
            <person name="Adam C."/>
            <person name="Daum C."/>
            <person name="Floudas D."/>
            <person name="Sun H."/>
            <person name="Yadav J.S."/>
            <person name="Pangilinan J."/>
            <person name="Larsson K.H."/>
            <person name="Matsuura K."/>
            <person name="Barry K."/>
            <person name="Labutti K."/>
            <person name="Kuo R."/>
            <person name="Ohm R.A."/>
            <person name="Bhattacharya S.S."/>
            <person name="Shirouzu T."/>
            <person name="Yoshinaga Y."/>
            <person name="Martin F.M."/>
            <person name="Grigoriev I.V."/>
            <person name="Hibbett D.S."/>
        </authorList>
    </citation>
    <scope>NUCLEOTIDE SEQUENCE [LARGE SCALE GENOMIC DNA]</scope>
    <source>
        <strain evidence="2 3">HHB12733</strain>
    </source>
</reference>
<keyword evidence="3" id="KW-1185">Reference proteome</keyword>
<evidence type="ECO:0000313" key="2">
    <source>
        <dbReference type="EMBL" id="KZT56970.1"/>
    </source>
</evidence>
<sequence length="140" mass="16018">MRKPRHDTLVLPQSRPRAHQAGNSLVCHRGHPERGPADRRREDGDDGIGARGYLSRPSARGDRERTPHTSAALRQLQLNSSLRVPAFPPRRPIPPVLYRCQCQTSLLSPWATSSLRTDWARSPPSLCPRLRRRIRRCRPR</sequence>
<protein>
    <submittedName>
        <fullName evidence="2">Uncharacterized protein</fullName>
    </submittedName>
</protein>
<accession>A0A165FMW3</accession>
<evidence type="ECO:0000313" key="3">
    <source>
        <dbReference type="Proteomes" id="UP000076842"/>
    </source>
</evidence>
<dbReference type="EMBL" id="KV423970">
    <property type="protein sequence ID" value="KZT56970.1"/>
    <property type="molecule type" value="Genomic_DNA"/>
</dbReference>
<dbReference type="InParanoid" id="A0A165FMW3"/>
<dbReference type="Proteomes" id="UP000076842">
    <property type="component" value="Unassembled WGS sequence"/>
</dbReference>
<dbReference type="AlphaFoldDB" id="A0A165FMW3"/>